<dbReference type="InterPro" id="IPR002104">
    <property type="entry name" value="Integrase_catalytic"/>
</dbReference>
<evidence type="ECO:0000313" key="3">
    <source>
        <dbReference type="EMBL" id="TRZ38548.1"/>
    </source>
</evidence>
<comment type="caution">
    <text evidence="3">The sequence shown here is derived from an EMBL/GenBank/DDBJ whole genome shotgun (WGS) entry which is preliminary data.</text>
</comment>
<dbReference type="EMBL" id="RIBP01000004">
    <property type="protein sequence ID" value="TRZ38548.1"/>
    <property type="molecule type" value="Genomic_DNA"/>
</dbReference>
<proteinExistence type="predicted"/>
<dbReference type="Pfam" id="PF00589">
    <property type="entry name" value="Phage_integrase"/>
    <property type="match status" value="1"/>
</dbReference>
<name>A0A553SNI9_NIACI</name>
<evidence type="ECO:0000313" key="4">
    <source>
        <dbReference type="Proteomes" id="UP000319837"/>
    </source>
</evidence>
<accession>A0A553SNI9</accession>
<dbReference type="Proteomes" id="UP000319837">
    <property type="component" value="Unassembled WGS sequence"/>
</dbReference>
<dbReference type="GO" id="GO:0006310">
    <property type="term" value="P:DNA recombination"/>
    <property type="evidence" value="ECO:0007669"/>
    <property type="project" value="UniProtKB-KW"/>
</dbReference>
<dbReference type="InterPro" id="IPR011010">
    <property type="entry name" value="DNA_brk_join_enz"/>
</dbReference>
<sequence length="185" mass="21541">MKKVHPIRDKQIIEDMKGFLKERNERDYVLFVLGINTGMRIGDILKLKVGDVRGEEISIVEMKTEKIKEVPINRSLRSALKAYIKGKPDDEYLFLSRKKDKKKKGRAIDRSTAYKIIKEAAVSCGFKKNCGTHTMRKTFGYMHYKRNGNIAALQKIFNHDKEITTYIYIGLEKDYLDKTMMDLNL</sequence>
<dbReference type="PANTHER" id="PTHR30349">
    <property type="entry name" value="PHAGE INTEGRASE-RELATED"/>
    <property type="match status" value="1"/>
</dbReference>
<evidence type="ECO:0000256" key="1">
    <source>
        <dbReference type="ARBA" id="ARBA00023172"/>
    </source>
</evidence>
<protein>
    <submittedName>
        <fullName evidence="3">Site-specific integrase</fullName>
    </submittedName>
</protein>
<dbReference type="AlphaFoldDB" id="A0A553SNI9"/>
<keyword evidence="1" id="KW-0233">DNA recombination</keyword>
<dbReference type="PROSITE" id="PS51898">
    <property type="entry name" value="TYR_RECOMBINASE"/>
    <property type="match status" value="1"/>
</dbReference>
<organism evidence="3 4">
    <name type="scientific">Niallia circulans</name>
    <name type="common">Bacillus circulans</name>
    <dbReference type="NCBI Taxonomy" id="1397"/>
    <lineage>
        <taxon>Bacteria</taxon>
        <taxon>Bacillati</taxon>
        <taxon>Bacillota</taxon>
        <taxon>Bacilli</taxon>
        <taxon>Bacillales</taxon>
        <taxon>Bacillaceae</taxon>
        <taxon>Niallia</taxon>
    </lineage>
</organism>
<dbReference type="GO" id="GO:0003677">
    <property type="term" value="F:DNA binding"/>
    <property type="evidence" value="ECO:0007669"/>
    <property type="project" value="InterPro"/>
</dbReference>
<dbReference type="GO" id="GO:0015074">
    <property type="term" value="P:DNA integration"/>
    <property type="evidence" value="ECO:0007669"/>
    <property type="project" value="InterPro"/>
</dbReference>
<dbReference type="InterPro" id="IPR050090">
    <property type="entry name" value="Tyrosine_recombinase_XerCD"/>
</dbReference>
<gene>
    <name evidence="3" type="ORF">CEQ21_24505</name>
</gene>
<feature type="domain" description="Tyr recombinase" evidence="2">
    <location>
        <begin position="6"/>
        <end position="181"/>
    </location>
</feature>
<reference evidence="4" key="1">
    <citation type="submission" date="2018-10" db="EMBL/GenBank/DDBJ databases">
        <title>FDA dAtabase for Regulatory Grade micrObial Sequences (FDA-ARGOS): Supporting development and validation of Infectious Disease Dx tests.</title>
        <authorList>
            <person name="Minogue T."/>
            <person name="Wolcott M."/>
            <person name="Wasieloski L."/>
            <person name="Aguilar W."/>
            <person name="Moore D."/>
            <person name="Tallon L."/>
            <person name="Sadzewicz L."/>
            <person name="Sengamalay N."/>
            <person name="Ott S."/>
            <person name="Godinez A."/>
            <person name="Nagaraj S."/>
            <person name="Vavikolanu K."/>
            <person name="Vyas G."/>
            <person name="Nadendla S."/>
            <person name="George J."/>
            <person name="Sichtig H."/>
        </authorList>
    </citation>
    <scope>NUCLEOTIDE SEQUENCE [LARGE SCALE GENOMIC DNA]</scope>
    <source>
        <strain evidence="4">FDAARGOS_343</strain>
    </source>
</reference>
<dbReference type="SUPFAM" id="SSF56349">
    <property type="entry name" value="DNA breaking-rejoining enzymes"/>
    <property type="match status" value="1"/>
</dbReference>
<dbReference type="Gene3D" id="1.10.443.10">
    <property type="entry name" value="Intergrase catalytic core"/>
    <property type="match status" value="1"/>
</dbReference>
<dbReference type="InterPro" id="IPR013762">
    <property type="entry name" value="Integrase-like_cat_sf"/>
</dbReference>
<evidence type="ECO:0000259" key="2">
    <source>
        <dbReference type="PROSITE" id="PS51898"/>
    </source>
</evidence>
<dbReference type="RefSeq" id="WP_185766798.1">
    <property type="nucleotide sequence ID" value="NZ_RIBP01000004.1"/>
</dbReference>
<dbReference type="PANTHER" id="PTHR30349:SF82">
    <property type="entry name" value="INTEGRASE_RECOMBINASE YOEC-RELATED"/>
    <property type="match status" value="1"/>
</dbReference>